<dbReference type="InterPro" id="IPR036259">
    <property type="entry name" value="MFS_trans_sf"/>
</dbReference>
<sequence length="495" mass="56314">MWCMVTLDFGISKMPQEWNFRRKVLYYLNFITVEPTLYLYFMAFMITTVLENAFFVDKACRVNHNLNSSVCDDISNEAYSKLNKEVQITVSNFNFKNDIAGHGGQIILAMFMGAWSDKRGRKMPLLIGLLGKLYYSSMIIVNSLQPTWPVEYILYTATLPMAFTGADVAIFAAALSYLVDVSSSENRTLRVTLLEVVYLSTMPTGIALGSYLFGNVVNKSFTIMFSINVSLMILAVLYTCLRLEWRTTDKQTPLPKLRYVLCDFFDYKHVVFTFKTLFKKRLENRRRYLLLLIGVMGIYTFQREEKNTCYLYLQNVFHWTVGEISHFRTFQSALQNVGLITTIPIMSKFFGWKDTVIVMVGAFANIFGRIFFIQATTSFVFYTGGVFAAVGPIIQPVLRSMVSKIIAVSEKGATFSVLSVADNAFPIISGVMYSKLYNSTLNTMPNAFFYLTVVTQLCVIVAVIYIQCTATSEDNLIHSDKRDDYTDVDAENVET</sequence>
<evidence type="ECO:0000256" key="2">
    <source>
        <dbReference type="ARBA" id="ARBA00022692"/>
    </source>
</evidence>
<feature type="transmembrane region" description="Helical" evidence="5">
    <location>
        <begin position="355"/>
        <end position="372"/>
    </location>
</feature>
<keyword evidence="4 5" id="KW-0472">Membrane</keyword>
<keyword evidence="2 5" id="KW-0812">Transmembrane</keyword>
<dbReference type="PANTHER" id="PTHR23507:SF37">
    <property type="entry name" value="GH08173P"/>
    <property type="match status" value="1"/>
</dbReference>
<feature type="transmembrane region" description="Helical" evidence="5">
    <location>
        <begin position="24"/>
        <end position="46"/>
    </location>
</feature>
<dbReference type="EMBL" id="JARQZJ010000091">
    <property type="protein sequence ID" value="KAK9883022.1"/>
    <property type="molecule type" value="Genomic_DNA"/>
</dbReference>
<feature type="transmembrane region" description="Helical" evidence="5">
    <location>
        <begin position="379"/>
        <end position="398"/>
    </location>
</feature>
<comment type="subcellular location">
    <subcellularLocation>
        <location evidence="1">Membrane</location>
        <topology evidence="1">Multi-pass membrane protein</topology>
    </subcellularLocation>
</comment>
<dbReference type="AlphaFoldDB" id="A0AAW1USS3"/>
<dbReference type="PANTHER" id="PTHR23507">
    <property type="entry name" value="ZGC:174356"/>
    <property type="match status" value="1"/>
</dbReference>
<accession>A0AAW1USS3</accession>
<keyword evidence="3 5" id="KW-1133">Transmembrane helix</keyword>
<evidence type="ECO:0000256" key="5">
    <source>
        <dbReference type="SAM" id="Phobius"/>
    </source>
</evidence>
<name>A0AAW1USS3_9CUCU</name>
<feature type="transmembrane region" description="Helical" evidence="5">
    <location>
        <begin position="287"/>
        <end position="302"/>
    </location>
</feature>
<dbReference type="InterPro" id="IPR011701">
    <property type="entry name" value="MFS"/>
</dbReference>
<dbReference type="Gene3D" id="1.20.1250.20">
    <property type="entry name" value="MFS general substrate transporter like domains"/>
    <property type="match status" value="1"/>
</dbReference>
<feature type="transmembrane region" description="Helical" evidence="5">
    <location>
        <begin position="220"/>
        <end position="241"/>
    </location>
</feature>
<comment type="caution">
    <text evidence="6">The sequence shown here is derived from an EMBL/GenBank/DDBJ whole genome shotgun (WGS) entry which is preliminary data.</text>
</comment>
<feature type="transmembrane region" description="Helical" evidence="5">
    <location>
        <begin position="123"/>
        <end position="141"/>
    </location>
</feature>
<keyword evidence="7" id="KW-1185">Reference proteome</keyword>
<evidence type="ECO:0000256" key="4">
    <source>
        <dbReference type="ARBA" id="ARBA00023136"/>
    </source>
</evidence>
<feature type="transmembrane region" description="Helical" evidence="5">
    <location>
        <begin position="447"/>
        <end position="466"/>
    </location>
</feature>
<feature type="transmembrane region" description="Helical" evidence="5">
    <location>
        <begin position="153"/>
        <end position="179"/>
    </location>
</feature>
<dbReference type="Proteomes" id="UP001431783">
    <property type="component" value="Unassembled WGS sequence"/>
</dbReference>
<evidence type="ECO:0000313" key="6">
    <source>
        <dbReference type="EMBL" id="KAK9883022.1"/>
    </source>
</evidence>
<protein>
    <recommendedName>
        <fullName evidence="8">Proton-coupled folate transporter</fullName>
    </recommendedName>
</protein>
<dbReference type="GO" id="GO:0016020">
    <property type="term" value="C:membrane"/>
    <property type="evidence" value="ECO:0007669"/>
    <property type="project" value="UniProtKB-SubCell"/>
</dbReference>
<evidence type="ECO:0000256" key="1">
    <source>
        <dbReference type="ARBA" id="ARBA00004141"/>
    </source>
</evidence>
<organism evidence="6 7">
    <name type="scientific">Henosepilachna vigintioctopunctata</name>
    <dbReference type="NCBI Taxonomy" id="420089"/>
    <lineage>
        <taxon>Eukaryota</taxon>
        <taxon>Metazoa</taxon>
        <taxon>Ecdysozoa</taxon>
        <taxon>Arthropoda</taxon>
        <taxon>Hexapoda</taxon>
        <taxon>Insecta</taxon>
        <taxon>Pterygota</taxon>
        <taxon>Neoptera</taxon>
        <taxon>Endopterygota</taxon>
        <taxon>Coleoptera</taxon>
        <taxon>Polyphaga</taxon>
        <taxon>Cucujiformia</taxon>
        <taxon>Coccinelloidea</taxon>
        <taxon>Coccinellidae</taxon>
        <taxon>Epilachninae</taxon>
        <taxon>Epilachnini</taxon>
        <taxon>Henosepilachna</taxon>
    </lineage>
</organism>
<evidence type="ECO:0000313" key="7">
    <source>
        <dbReference type="Proteomes" id="UP001431783"/>
    </source>
</evidence>
<reference evidence="6 7" key="1">
    <citation type="submission" date="2023-03" db="EMBL/GenBank/DDBJ databases">
        <title>Genome insight into feeding habits of ladybird beetles.</title>
        <authorList>
            <person name="Li H.-S."/>
            <person name="Huang Y.-H."/>
            <person name="Pang H."/>
        </authorList>
    </citation>
    <scope>NUCLEOTIDE SEQUENCE [LARGE SCALE GENOMIC DNA]</scope>
    <source>
        <strain evidence="6">SYSU_2023b</strain>
        <tissue evidence="6">Whole body</tissue>
    </source>
</reference>
<dbReference type="Pfam" id="PF07690">
    <property type="entry name" value="MFS_1"/>
    <property type="match status" value="1"/>
</dbReference>
<feature type="transmembrane region" description="Helical" evidence="5">
    <location>
        <begin position="99"/>
        <end position="116"/>
    </location>
</feature>
<evidence type="ECO:0000256" key="3">
    <source>
        <dbReference type="ARBA" id="ARBA00022989"/>
    </source>
</evidence>
<feature type="transmembrane region" description="Helical" evidence="5">
    <location>
        <begin position="191"/>
        <end position="214"/>
    </location>
</feature>
<dbReference type="GO" id="GO:0022857">
    <property type="term" value="F:transmembrane transporter activity"/>
    <property type="evidence" value="ECO:0007669"/>
    <property type="project" value="InterPro"/>
</dbReference>
<evidence type="ECO:0008006" key="8">
    <source>
        <dbReference type="Google" id="ProtNLM"/>
    </source>
</evidence>
<proteinExistence type="predicted"/>
<gene>
    <name evidence="6" type="ORF">WA026_001235</name>
</gene>
<dbReference type="SUPFAM" id="SSF103473">
    <property type="entry name" value="MFS general substrate transporter"/>
    <property type="match status" value="1"/>
</dbReference>